<dbReference type="EMBL" id="BOQT01000006">
    <property type="protein sequence ID" value="GIN20847.1"/>
    <property type="molecule type" value="Genomic_DNA"/>
</dbReference>
<evidence type="ECO:0000259" key="7">
    <source>
        <dbReference type="PROSITE" id="PS50110"/>
    </source>
</evidence>
<dbReference type="Proteomes" id="UP000680279">
    <property type="component" value="Unassembled WGS sequence"/>
</dbReference>
<name>A0ABQ4K541_9BACI</name>
<evidence type="ECO:0000256" key="5">
    <source>
        <dbReference type="ARBA" id="ARBA00023163"/>
    </source>
</evidence>
<proteinExistence type="predicted"/>
<dbReference type="PROSITE" id="PS50110">
    <property type="entry name" value="RESPONSE_REGULATORY"/>
    <property type="match status" value="1"/>
</dbReference>
<evidence type="ECO:0000256" key="6">
    <source>
        <dbReference type="PROSITE-ProRule" id="PRU00169"/>
    </source>
</evidence>
<comment type="subcellular location">
    <subcellularLocation>
        <location evidence="1">Cytoplasm</location>
    </subcellularLocation>
</comment>
<dbReference type="InterPro" id="IPR051677">
    <property type="entry name" value="AfsR-DnrI-RedD_regulator"/>
</dbReference>
<keyword evidence="4" id="KW-0238">DNA-binding</keyword>
<dbReference type="RefSeq" id="WP_018706146.1">
    <property type="nucleotide sequence ID" value="NZ_BOQT01000006.1"/>
</dbReference>
<keyword evidence="3" id="KW-0805">Transcription regulation</keyword>
<gene>
    <name evidence="8" type="ORF">J1TS3_19810</name>
</gene>
<dbReference type="SMART" id="SM00448">
    <property type="entry name" value="REC"/>
    <property type="match status" value="1"/>
</dbReference>
<evidence type="ECO:0000313" key="8">
    <source>
        <dbReference type="EMBL" id="GIN20847.1"/>
    </source>
</evidence>
<keyword evidence="5" id="KW-0804">Transcription</keyword>
<evidence type="ECO:0000256" key="2">
    <source>
        <dbReference type="ARBA" id="ARBA00023012"/>
    </source>
</evidence>
<comment type="caution">
    <text evidence="8">The sequence shown here is derived from an EMBL/GenBank/DDBJ whole genome shotgun (WGS) entry which is preliminary data.</text>
</comment>
<dbReference type="Pfam" id="PF03704">
    <property type="entry name" value="BTAD"/>
    <property type="match status" value="1"/>
</dbReference>
<protein>
    <recommendedName>
        <fullName evidence="7">Response regulatory domain-containing protein</fullName>
    </recommendedName>
</protein>
<dbReference type="InterPro" id="IPR011006">
    <property type="entry name" value="CheY-like_superfamily"/>
</dbReference>
<accession>A0ABQ4K541</accession>
<evidence type="ECO:0000313" key="9">
    <source>
        <dbReference type="Proteomes" id="UP000680279"/>
    </source>
</evidence>
<dbReference type="InterPro" id="IPR036388">
    <property type="entry name" value="WH-like_DNA-bd_sf"/>
</dbReference>
<dbReference type="Pfam" id="PF00072">
    <property type="entry name" value="Response_reg"/>
    <property type="match status" value="1"/>
</dbReference>
<reference evidence="8 9" key="1">
    <citation type="submission" date="2021-03" db="EMBL/GenBank/DDBJ databases">
        <title>Antimicrobial resistance genes in bacteria isolated from Japanese honey, and their potential for conferring macrolide and lincosamide resistance in the American foulbrood pathogen Paenibacillus larvae.</title>
        <authorList>
            <person name="Okamoto M."/>
            <person name="Kumagai M."/>
            <person name="Kanamori H."/>
            <person name="Takamatsu D."/>
        </authorList>
    </citation>
    <scope>NUCLEOTIDE SEQUENCE [LARGE SCALE GENOMIC DNA]</scope>
    <source>
        <strain evidence="8 9">J1TS3</strain>
    </source>
</reference>
<keyword evidence="9" id="KW-1185">Reference proteome</keyword>
<evidence type="ECO:0000256" key="3">
    <source>
        <dbReference type="ARBA" id="ARBA00023015"/>
    </source>
</evidence>
<dbReference type="InterPro" id="IPR016032">
    <property type="entry name" value="Sig_transdc_resp-reg_C-effctor"/>
</dbReference>
<dbReference type="Gene3D" id="1.25.40.10">
    <property type="entry name" value="Tetratricopeptide repeat domain"/>
    <property type="match status" value="1"/>
</dbReference>
<feature type="modified residue" description="4-aspartylphosphate" evidence="6">
    <location>
        <position position="53"/>
    </location>
</feature>
<dbReference type="PANTHER" id="PTHR35807:SF2">
    <property type="entry name" value="TRANSCRIPTIONAL ACTIVATOR DOMAIN"/>
    <property type="match status" value="1"/>
</dbReference>
<dbReference type="SUPFAM" id="SSF52172">
    <property type="entry name" value="CheY-like"/>
    <property type="match status" value="1"/>
</dbReference>
<evidence type="ECO:0000256" key="1">
    <source>
        <dbReference type="ARBA" id="ARBA00004496"/>
    </source>
</evidence>
<keyword evidence="6" id="KW-0597">Phosphoprotein</keyword>
<dbReference type="SMART" id="SM01043">
    <property type="entry name" value="BTAD"/>
    <property type="match status" value="1"/>
</dbReference>
<feature type="domain" description="Response regulatory" evidence="7">
    <location>
        <begin position="2"/>
        <end position="116"/>
    </location>
</feature>
<dbReference type="Gene3D" id="1.10.10.10">
    <property type="entry name" value="Winged helix-like DNA-binding domain superfamily/Winged helix DNA-binding domain"/>
    <property type="match status" value="1"/>
</dbReference>
<dbReference type="SUPFAM" id="SSF48452">
    <property type="entry name" value="TPR-like"/>
    <property type="match status" value="1"/>
</dbReference>
<dbReference type="InterPro" id="IPR005158">
    <property type="entry name" value="BTAD"/>
</dbReference>
<dbReference type="SUPFAM" id="SSF46894">
    <property type="entry name" value="C-terminal effector domain of the bipartite response regulators"/>
    <property type="match status" value="1"/>
</dbReference>
<dbReference type="Gene3D" id="3.40.50.2300">
    <property type="match status" value="1"/>
</dbReference>
<sequence>MRVILVDDEPLALKHLERLVGEIQGLDIIGKFDNPEKALEAILRDRPQIVFLDIEMPEINGIQIAERIHNTFPEMNIVFVTAYNEYAVKAFELNAIDYVIKPIQRKRLEETVRRIIIKAPTPIDTPDDAGVICCFKTLRFKSSMDDPDIIEVHWRTSKARELFSFLLQHRQNPVRKDVLLDLLWPEFDESKGLAQLYAAIYQIRKTLKKININITISSFENNYMLELNDTKIDVDEWERGMNKLSVVKGDNLPQFRSLLSLYIGDYLSEEGYLWAESERERLRILWLHYIKDLADFFISKEKYTDAILLYQRVQILHPYVDSSYFILMKLYDLIGDRHSVTQQYNNLKNMLKDEYGIKPNDVIENWYEDWKKKQKRAEIFLEKK</sequence>
<organism evidence="8 9">
    <name type="scientific">Siminovitchia fordii</name>
    <dbReference type="NCBI Taxonomy" id="254759"/>
    <lineage>
        <taxon>Bacteria</taxon>
        <taxon>Bacillati</taxon>
        <taxon>Bacillota</taxon>
        <taxon>Bacilli</taxon>
        <taxon>Bacillales</taxon>
        <taxon>Bacillaceae</taxon>
        <taxon>Siminovitchia</taxon>
    </lineage>
</organism>
<dbReference type="InterPro" id="IPR011990">
    <property type="entry name" value="TPR-like_helical_dom_sf"/>
</dbReference>
<dbReference type="PANTHER" id="PTHR35807">
    <property type="entry name" value="TRANSCRIPTIONAL REGULATOR REDD-RELATED"/>
    <property type="match status" value="1"/>
</dbReference>
<evidence type="ECO:0000256" key="4">
    <source>
        <dbReference type="ARBA" id="ARBA00023125"/>
    </source>
</evidence>
<dbReference type="InterPro" id="IPR001789">
    <property type="entry name" value="Sig_transdc_resp-reg_receiver"/>
</dbReference>
<keyword evidence="2" id="KW-0902">Two-component regulatory system</keyword>